<keyword evidence="1" id="KW-0472">Membrane</keyword>
<name>A0A3F3GZ15_9LACO</name>
<proteinExistence type="predicted"/>
<evidence type="ECO:0000256" key="1">
    <source>
        <dbReference type="SAM" id="Phobius"/>
    </source>
</evidence>
<gene>
    <name evidence="2" type="ORF">FTRO_0013030</name>
</gene>
<feature type="transmembrane region" description="Helical" evidence="1">
    <location>
        <begin position="12"/>
        <end position="33"/>
    </location>
</feature>
<evidence type="ECO:0000313" key="2">
    <source>
        <dbReference type="EMBL" id="GAP03756.1"/>
    </source>
</evidence>
<protein>
    <submittedName>
        <fullName evidence="2">Uncharacterized protein</fullName>
    </submittedName>
</protein>
<reference evidence="2" key="1">
    <citation type="journal article" date="2015" name="BMC Genomics">
        <title>Comparative genomics of Fructobacillus spp. and Leuconostoc spp. reveals niche-specific evolution of Fructobacillus spp.</title>
        <authorList>
            <person name="Endo A."/>
            <person name="Tanizawa Y."/>
            <person name="Tanaka N."/>
            <person name="Maeno S."/>
            <person name="Kumar H."/>
            <person name="Shiwa Y."/>
            <person name="Okada S."/>
            <person name="Yoshikawa H."/>
            <person name="Dicks L."/>
            <person name="Nakagawa J."/>
            <person name="Arita M."/>
        </authorList>
    </citation>
    <scope>NUCLEOTIDE SEQUENCE [LARGE SCALE GENOMIC DNA]</scope>
    <source>
        <strain evidence="2">F214-1</strain>
    </source>
</reference>
<keyword evidence="1" id="KW-0812">Transmembrane</keyword>
<sequence length="62" mass="6811">MVVIMKKSTKAGIIGAINGGVVVGISIIAEMFLPKYWHIINLISALIGGFIVYYFIKDIKKN</sequence>
<dbReference type="EMBL" id="DF968078">
    <property type="protein sequence ID" value="GAP03756.1"/>
    <property type="molecule type" value="Genomic_DNA"/>
</dbReference>
<organism evidence="2">
    <name type="scientific">Fructobacillus tropaeoli</name>
    <dbReference type="NCBI Taxonomy" id="709323"/>
    <lineage>
        <taxon>Bacteria</taxon>
        <taxon>Bacillati</taxon>
        <taxon>Bacillota</taxon>
        <taxon>Bacilli</taxon>
        <taxon>Lactobacillales</taxon>
        <taxon>Lactobacillaceae</taxon>
        <taxon>Fructobacillus</taxon>
    </lineage>
</organism>
<feature type="transmembrane region" description="Helical" evidence="1">
    <location>
        <begin position="39"/>
        <end position="56"/>
    </location>
</feature>
<keyword evidence="1" id="KW-1133">Transmembrane helix</keyword>
<accession>A0A3F3GZ15</accession>
<dbReference type="AlphaFoldDB" id="A0A3F3GZ15"/>
<dbReference type="Proteomes" id="UP000064514">
    <property type="component" value="Unassembled WGS sequence"/>
</dbReference>